<dbReference type="Proteomes" id="UP000655410">
    <property type="component" value="Unassembled WGS sequence"/>
</dbReference>
<comment type="similarity">
    <text evidence="1">Belongs to the glycosyl hydrolase 25 family.</text>
</comment>
<keyword evidence="4" id="KW-0732">Signal</keyword>
<dbReference type="InterPro" id="IPR002053">
    <property type="entry name" value="Glyco_hydro_25"/>
</dbReference>
<reference evidence="6" key="1">
    <citation type="journal article" date="2019" name="Int. J. Syst. Evol. Microbiol.">
        <title>The Global Catalogue of Microorganisms (GCM) 10K type strain sequencing project: providing services to taxonomists for standard genome sequencing and annotation.</title>
        <authorList>
            <consortium name="The Broad Institute Genomics Platform"/>
            <consortium name="The Broad Institute Genome Sequencing Center for Infectious Disease"/>
            <person name="Wu L."/>
            <person name="Ma J."/>
        </authorList>
    </citation>
    <scope>NUCLEOTIDE SEQUENCE [LARGE SCALE GENOMIC DNA]</scope>
    <source>
        <strain evidence="6">CGMCC 4.7371</strain>
    </source>
</reference>
<dbReference type="EMBL" id="BMNI01000002">
    <property type="protein sequence ID" value="GGO86932.1"/>
    <property type="molecule type" value="Genomic_DNA"/>
</dbReference>
<keyword evidence="3" id="KW-0326">Glycosidase</keyword>
<evidence type="ECO:0000256" key="2">
    <source>
        <dbReference type="ARBA" id="ARBA00022801"/>
    </source>
</evidence>
<keyword evidence="2" id="KW-0378">Hydrolase</keyword>
<evidence type="ECO:0000256" key="3">
    <source>
        <dbReference type="ARBA" id="ARBA00023295"/>
    </source>
</evidence>
<dbReference type="PROSITE" id="PS51904">
    <property type="entry name" value="GLYCOSYL_HYDROL_F25_2"/>
    <property type="match status" value="1"/>
</dbReference>
<organism evidence="5 6">
    <name type="scientific">Nocardioides phosphati</name>
    <dbReference type="NCBI Taxonomy" id="1867775"/>
    <lineage>
        <taxon>Bacteria</taxon>
        <taxon>Bacillati</taxon>
        <taxon>Actinomycetota</taxon>
        <taxon>Actinomycetes</taxon>
        <taxon>Propionibacteriales</taxon>
        <taxon>Nocardioidaceae</taxon>
        <taxon>Nocardioides</taxon>
    </lineage>
</organism>
<dbReference type="Pfam" id="PF03995">
    <property type="entry name" value="Inhibitor_I36"/>
    <property type="match status" value="1"/>
</dbReference>
<evidence type="ECO:0000256" key="1">
    <source>
        <dbReference type="ARBA" id="ARBA00010646"/>
    </source>
</evidence>
<evidence type="ECO:0008006" key="7">
    <source>
        <dbReference type="Google" id="ProtNLM"/>
    </source>
</evidence>
<gene>
    <name evidence="5" type="ORF">GCM10011584_10330</name>
</gene>
<dbReference type="CDD" id="cd00599">
    <property type="entry name" value="GH25_muramidase"/>
    <property type="match status" value="1"/>
</dbReference>
<name>A0ABQ2N746_9ACTN</name>
<comment type="caution">
    <text evidence="5">The sequence shown here is derived from an EMBL/GenBank/DDBJ whole genome shotgun (WGS) entry which is preliminary data.</text>
</comment>
<accession>A0ABQ2N746</accession>
<proteinExistence type="inferred from homology"/>
<dbReference type="Pfam" id="PF01183">
    <property type="entry name" value="Glyco_hydro_25"/>
    <property type="match status" value="1"/>
</dbReference>
<feature type="signal peptide" evidence="4">
    <location>
        <begin position="1"/>
        <end position="19"/>
    </location>
</feature>
<sequence>MSKLAGALAAVTVTIGGLAGITATAPTATASYGVTGVDVSAHNHPNGAAISWGTVAQTEKFAIVKATEGLTGNYDNAWFGRDFDGAKAAGLVVGTYHFADPGTPVVDDAVGEARHYWATIRSRQVTGGLPPALDIEKAKGLTPTQLQGWVTAFLNETKRLSGRTPIVYTYPSFWDTYMKTTAHSGNPLWIAHYSTSPRIPGGWTSWKMWQYTSTAAVRGIPDATVDRNYFNGTLTQLKAFAGGTTTTPTRNGVCEAGEFCYYYNSYQAGSMSDHKASQADYGATQPTCYEFKTAGNGQGVCVKNHAASVWNRTGHTVRVYFNSSYGGSYQSVAAGAKVNLNSTLKNQNASHRTV</sequence>
<keyword evidence="6" id="KW-1185">Reference proteome</keyword>
<evidence type="ECO:0000313" key="6">
    <source>
        <dbReference type="Proteomes" id="UP000655410"/>
    </source>
</evidence>
<dbReference type="InterPro" id="IPR018077">
    <property type="entry name" value="Glyco_hydro_fam25_subgr"/>
</dbReference>
<feature type="chain" id="PRO_5047438446" description="Lysozyme" evidence="4">
    <location>
        <begin position="20"/>
        <end position="354"/>
    </location>
</feature>
<dbReference type="SUPFAM" id="SSF51445">
    <property type="entry name" value="(Trans)glycosidases"/>
    <property type="match status" value="1"/>
</dbReference>
<evidence type="ECO:0000313" key="5">
    <source>
        <dbReference type="EMBL" id="GGO86932.1"/>
    </source>
</evidence>
<dbReference type="SMART" id="SM00641">
    <property type="entry name" value="Glyco_25"/>
    <property type="match status" value="1"/>
</dbReference>
<dbReference type="InterPro" id="IPR017853">
    <property type="entry name" value="GH"/>
</dbReference>
<dbReference type="Gene3D" id="3.20.20.80">
    <property type="entry name" value="Glycosidases"/>
    <property type="match status" value="1"/>
</dbReference>
<protein>
    <recommendedName>
        <fullName evidence="7">Lysozyme</fullName>
    </recommendedName>
</protein>
<evidence type="ECO:0000256" key="4">
    <source>
        <dbReference type="SAM" id="SignalP"/>
    </source>
</evidence>
<dbReference type="PANTHER" id="PTHR34135">
    <property type="entry name" value="LYSOZYME"/>
    <property type="match status" value="1"/>
</dbReference>
<dbReference type="PANTHER" id="PTHR34135:SF2">
    <property type="entry name" value="LYSOZYME"/>
    <property type="match status" value="1"/>
</dbReference>